<keyword evidence="3" id="KW-1185">Reference proteome</keyword>
<reference evidence="2" key="1">
    <citation type="submission" date="2023-06" db="EMBL/GenBank/DDBJ databases">
        <title>Genome-scale phylogeny and comparative genomics of the fungal order Sordariales.</title>
        <authorList>
            <consortium name="Lawrence Berkeley National Laboratory"/>
            <person name="Hensen N."/>
            <person name="Bonometti L."/>
            <person name="Westerberg I."/>
            <person name="Brannstrom I.O."/>
            <person name="Guillou S."/>
            <person name="Cros-Aarteil S."/>
            <person name="Calhoun S."/>
            <person name="Haridas S."/>
            <person name="Kuo A."/>
            <person name="Mondo S."/>
            <person name="Pangilinan J."/>
            <person name="Riley R."/>
            <person name="Labutti K."/>
            <person name="Andreopoulos B."/>
            <person name="Lipzen A."/>
            <person name="Chen C."/>
            <person name="Yanf M."/>
            <person name="Daum C."/>
            <person name="Ng V."/>
            <person name="Clum A."/>
            <person name="Steindorff A."/>
            <person name="Ohm R."/>
            <person name="Martin F."/>
            <person name="Silar P."/>
            <person name="Natvig D."/>
            <person name="Lalanne C."/>
            <person name="Gautier V."/>
            <person name="Ament-Velasquez S.L."/>
            <person name="Kruys A."/>
            <person name="Hutchinson M.I."/>
            <person name="Powell A.J."/>
            <person name="Barry K."/>
            <person name="Miller A.N."/>
            <person name="Grigoriev I.V."/>
            <person name="Debuchy R."/>
            <person name="Gladieux P."/>
            <person name="Thoren M.H."/>
            <person name="Johannesson H."/>
        </authorList>
    </citation>
    <scope>NUCLEOTIDE SEQUENCE</scope>
    <source>
        <strain evidence="2">8032-3</strain>
    </source>
</reference>
<dbReference type="GeneID" id="85312352"/>
<feature type="chain" id="PRO_5042592441" description="Secreted protein" evidence="1">
    <location>
        <begin position="19"/>
        <end position="71"/>
    </location>
</feature>
<accession>A0AAJ0BR19</accession>
<sequence length="71" mass="7840">MQLKNLIVHVALIGACVAAPSRQQKRDDADILDGVISNLTAVLDKLDTEIKASRENPPLFLARIHQLTKHD</sequence>
<comment type="caution">
    <text evidence="2">The sequence shown here is derived from an EMBL/GenBank/DDBJ whole genome shotgun (WGS) entry which is preliminary data.</text>
</comment>
<keyword evidence="1" id="KW-0732">Signal</keyword>
<proteinExistence type="predicted"/>
<evidence type="ECO:0000313" key="2">
    <source>
        <dbReference type="EMBL" id="KAK1762706.1"/>
    </source>
</evidence>
<gene>
    <name evidence="2" type="ORF">QBC33DRAFT_551330</name>
</gene>
<dbReference type="Proteomes" id="UP001244011">
    <property type="component" value="Unassembled WGS sequence"/>
</dbReference>
<evidence type="ECO:0008006" key="4">
    <source>
        <dbReference type="Google" id="ProtNLM"/>
    </source>
</evidence>
<name>A0AAJ0BR19_9PEZI</name>
<dbReference type="EMBL" id="MU839034">
    <property type="protein sequence ID" value="KAK1762706.1"/>
    <property type="molecule type" value="Genomic_DNA"/>
</dbReference>
<organism evidence="2 3">
    <name type="scientific">Phialemonium atrogriseum</name>
    <dbReference type="NCBI Taxonomy" id="1093897"/>
    <lineage>
        <taxon>Eukaryota</taxon>
        <taxon>Fungi</taxon>
        <taxon>Dikarya</taxon>
        <taxon>Ascomycota</taxon>
        <taxon>Pezizomycotina</taxon>
        <taxon>Sordariomycetes</taxon>
        <taxon>Sordariomycetidae</taxon>
        <taxon>Cephalothecales</taxon>
        <taxon>Cephalothecaceae</taxon>
        <taxon>Phialemonium</taxon>
    </lineage>
</organism>
<dbReference type="PROSITE" id="PS51257">
    <property type="entry name" value="PROKAR_LIPOPROTEIN"/>
    <property type="match status" value="1"/>
</dbReference>
<protein>
    <recommendedName>
        <fullName evidence="4">Secreted protein</fullName>
    </recommendedName>
</protein>
<evidence type="ECO:0000313" key="3">
    <source>
        <dbReference type="Proteomes" id="UP001244011"/>
    </source>
</evidence>
<dbReference type="RefSeq" id="XP_060278919.1">
    <property type="nucleotide sequence ID" value="XM_060429165.1"/>
</dbReference>
<dbReference type="AlphaFoldDB" id="A0AAJ0BR19"/>
<evidence type="ECO:0000256" key="1">
    <source>
        <dbReference type="SAM" id="SignalP"/>
    </source>
</evidence>
<feature type="signal peptide" evidence="1">
    <location>
        <begin position="1"/>
        <end position="18"/>
    </location>
</feature>